<feature type="domain" description="Glycosyltransferase subfamily 4-like N-terminal" evidence="1">
    <location>
        <begin position="16"/>
        <end position="216"/>
    </location>
</feature>
<dbReference type="Gene3D" id="3.40.50.2000">
    <property type="entry name" value="Glycogen Phosphorylase B"/>
    <property type="match status" value="2"/>
</dbReference>
<dbReference type="Pfam" id="PF13692">
    <property type="entry name" value="Glyco_trans_1_4"/>
    <property type="match status" value="1"/>
</dbReference>
<gene>
    <name evidence="2" type="ORF">I2H36_14970</name>
</gene>
<evidence type="ECO:0000259" key="1">
    <source>
        <dbReference type="Pfam" id="PF13439"/>
    </source>
</evidence>
<dbReference type="InterPro" id="IPR028098">
    <property type="entry name" value="Glyco_trans_4-like_N"/>
</dbReference>
<sequence>MRVMVLSHGHPDLGAGGAERAAYSLFQALKADPKVEKAVFVARAEHDAIGHSAFFGSFRSRLDEILAAPPPVDGLTFQSQNYDLLKQLIHELIRHARPDVVHIHHFIYWGLDIFELFKEAGVRVVFTFHEYAAICAHFGQMIKTNGRLCYAASPAECSGCFPSISAGKFFVRESILKLFFDNVDMFVSPSAFLKERYVAWGVPAERIEVIENIMDQDVLGRSRTLADRKPLRVESNRRLTISYFGQINPYKGVDVLLEACASLPKRVRKRIEVRIHGENKHFRDSEFGRKVDRLLEETRDVVRMMGAYRNQEVLSLMRGSDWIVIPSIWWENSPIVIQEARMAGRPMIYADIGGMSEKADTRVDLPFSAGSPGALADVIGYLVEGDMYVDSEILQAHVQARLNLDSENYSHHITLYLRETSKFTERRQLAG</sequence>
<protein>
    <submittedName>
        <fullName evidence="2">Glycosyltransferase</fullName>
    </submittedName>
</protein>
<reference evidence="2 3" key="1">
    <citation type="submission" date="2020-11" db="EMBL/GenBank/DDBJ databases">
        <authorList>
            <person name="Kim M.K."/>
        </authorList>
    </citation>
    <scope>NUCLEOTIDE SEQUENCE [LARGE SCALE GENOMIC DNA]</scope>
    <source>
        <strain evidence="2 3">BT290</strain>
    </source>
</reference>
<dbReference type="RefSeq" id="WP_196264706.1">
    <property type="nucleotide sequence ID" value="NZ_JADQDN010000007.1"/>
</dbReference>
<dbReference type="Pfam" id="PF13439">
    <property type="entry name" value="Glyco_transf_4"/>
    <property type="match status" value="1"/>
</dbReference>
<organism evidence="2 3">
    <name type="scientific">Microvirga terrestris</name>
    <dbReference type="NCBI Taxonomy" id="2791024"/>
    <lineage>
        <taxon>Bacteria</taxon>
        <taxon>Pseudomonadati</taxon>
        <taxon>Pseudomonadota</taxon>
        <taxon>Alphaproteobacteria</taxon>
        <taxon>Hyphomicrobiales</taxon>
        <taxon>Methylobacteriaceae</taxon>
        <taxon>Microvirga</taxon>
    </lineage>
</organism>
<dbReference type="EMBL" id="JADQDN010000007">
    <property type="protein sequence ID" value="MBF9197345.1"/>
    <property type="molecule type" value="Genomic_DNA"/>
</dbReference>
<proteinExistence type="predicted"/>
<dbReference type="PANTHER" id="PTHR45947">
    <property type="entry name" value="SULFOQUINOVOSYL TRANSFERASE SQD2"/>
    <property type="match status" value="1"/>
</dbReference>
<dbReference type="Proteomes" id="UP000611708">
    <property type="component" value="Unassembled WGS sequence"/>
</dbReference>
<evidence type="ECO:0000313" key="3">
    <source>
        <dbReference type="Proteomes" id="UP000611708"/>
    </source>
</evidence>
<dbReference type="SUPFAM" id="SSF53756">
    <property type="entry name" value="UDP-Glycosyltransferase/glycogen phosphorylase"/>
    <property type="match status" value="1"/>
</dbReference>
<keyword evidence="3" id="KW-1185">Reference proteome</keyword>
<dbReference type="InterPro" id="IPR050194">
    <property type="entry name" value="Glycosyltransferase_grp1"/>
</dbReference>
<dbReference type="PANTHER" id="PTHR45947:SF3">
    <property type="entry name" value="SULFOQUINOVOSYL TRANSFERASE SQD2"/>
    <property type="match status" value="1"/>
</dbReference>
<evidence type="ECO:0000313" key="2">
    <source>
        <dbReference type="EMBL" id="MBF9197345.1"/>
    </source>
</evidence>
<name>A0ABS0HW11_9HYPH</name>
<comment type="caution">
    <text evidence="2">The sequence shown here is derived from an EMBL/GenBank/DDBJ whole genome shotgun (WGS) entry which is preliminary data.</text>
</comment>
<accession>A0ABS0HW11</accession>